<dbReference type="GO" id="GO:0016491">
    <property type="term" value="F:oxidoreductase activity"/>
    <property type="evidence" value="ECO:0007669"/>
    <property type="project" value="UniProtKB-KW"/>
</dbReference>
<dbReference type="AlphaFoldDB" id="A0A3A8JVW4"/>
<dbReference type="InterPro" id="IPR023210">
    <property type="entry name" value="NADP_OxRdtase_dom"/>
</dbReference>
<accession>A0A3A8JVW4</accession>
<dbReference type="OrthoDB" id="5488419at2"/>
<protein>
    <submittedName>
        <fullName evidence="3">Aldo/keto reductase</fullName>
    </submittedName>
</protein>
<proteinExistence type="predicted"/>
<dbReference type="SUPFAM" id="SSF51430">
    <property type="entry name" value="NAD(P)-linked oxidoreductase"/>
    <property type="match status" value="1"/>
</dbReference>
<evidence type="ECO:0000256" key="1">
    <source>
        <dbReference type="ARBA" id="ARBA00023002"/>
    </source>
</evidence>
<dbReference type="GO" id="GO:0005737">
    <property type="term" value="C:cytoplasm"/>
    <property type="evidence" value="ECO:0007669"/>
    <property type="project" value="TreeGrafter"/>
</dbReference>
<evidence type="ECO:0000259" key="2">
    <source>
        <dbReference type="Pfam" id="PF00248"/>
    </source>
</evidence>
<dbReference type="RefSeq" id="WP_120538849.1">
    <property type="nucleotide sequence ID" value="NZ_RAVZ01000005.1"/>
</dbReference>
<dbReference type="Proteomes" id="UP000268094">
    <property type="component" value="Unassembled WGS sequence"/>
</dbReference>
<organism evidence="3 4">
    <name type="scientific">Corallococcus terminator</name>
    <dbReference type="NCBI Taxonomy" id="2316733"/>
    <lineage>
        <taxon>Bacteria</taxon>
        <taxon>Pseudomonadati</taxon>
        <taxon>Myxococcota</taxon>
        <taxon>Myxococcia</taxon>
        <taxon>Myxococcales</taxon>
        <taxon>Cystobacterineae</taxon>
        <taxon>Myxococcaceae</taxon>
        <taxon>Corallococcus</taxon>
    </lineage>
</organism>
<gene>
    <name evidence="3" type="ORF">D7V88_01600</name>
</gene>
<keyword evidence="1" id="KW-0560">Oxidoreductase</keyword>
<dbReference type="PANTHER" id="PTHR43625:SF77">
    <property type="entry name" value="ALDO-KETO REDUCTASE"/>
    <property type="match status" value="1"/>
</dbReference>
<keyword evidence="4" id="KW-1185">Reference proteome</keyword>
<dbReference type="Gene3D" id="3.20.20.100">
    <property type="entry name" value="NADP-dependent oxidoreductase domain"/>
    <property type="match status" value="1"/>
</dbReference>
<dbReference type="CDD" id="cd19078">
    <property type="entry name" value="AKR_AKR13C1_2"/>
    <property type="match status" value="1"/>
</dbReference>
<dbReference type="EMBL" id="RAVZ01000005">
    <property type="protein sequence ID" value="RKG93703.1"/>
    <property type="molecule type" value="Genomic_DNA"/>
</dbReference>
<dbReference type="InterPro" id="IPR036812">
    <property type="entry name" value="NAD(P)_OxRdtase_dom_sf"/>
</dbReference>
<reference evidence="4" key="1">
    <citation type="submission" date="2018-09" db="EMBL/GenBank/DDBJ databases">
        <authorList>
            <person name="Livingstone P.G."/>
            <person name="Whitworth D.E."/>
        </authorList>
    </citation>
    <scope>NUCLEOTIDE SEQUENCE [LARGE SCALE GENOMIC DNA]</scope>
    <source>
        <strain evidence="4">CA054A</strain>
    </source>
</reference>
<evidence type="ECO:0000313" key="4">
    <source>
        <dbReference type="Proteomes" id="UP000268094"/>
    </source>
</evidence>
<name>A0A3A8JVW4_9BACT</name>
<sequence length="332" mass="36724">MRTRKLGGLEVSELGHGCMSISANYGPPADRSQGIQVIRSAHEKGVTFFDTAEVYGPYTSEDLVGEALAPIRDKVVIATKFGFNLEGPPGLNSRPEHIKKVVEGSLKRLRTDRIDLYYQHRVDPSVPIEDVAGAIKELIAEGKVLHFGLSEASARTIRRAHAVQPVAAVQTEYSLMERDPERNGVLATCEELGIGFVPWGPLGMGYLPGTLNAQTRFDPKTDLRSGFDRFRPENLAANAPFVDFLKGFAIQKHATPAQISLAWLLAQKPWIVPIPGTRRLNHLEENLAAVRVQLTPADLREIHTALSRLEVHGGRMNEMQMRAVDEEKRNTP</sequence>
<dbReference type="InterPro" id="IPR050791">
    <property type="entry name" value="Aldo-Keto_reductase"/>
</dbReference>
<dbReference type="PANTHER" id="PTHR43625">
    <property type="entry name" value="AFLATOXIN B1 ALDEHYDE REDUCTASE"/>
    <property type="match status" value="1"/>
</dbReference>
<feature type="domain" description="NADP-dependent oxidoreductase" evidence="2">
    <location>
        <begin position="14"/>
        <end position="304"/>
    </location>
</feature>
<evidence type="ECO:0000313" key="3">
    <source>
        <dbReference type="EMBL" id="RKG93703.1"/>
    </source>
</evidence>
<dbReference type="Pfam" id="PF00248">
    <property type="entry name" value="Aldo_ket_red"/>
    <property type="match status" value="1"/>
</dbReference>
<comment type="caution">
    <text evidence="3">The sequence shown here is derived from an EMBL/GenBank/DDBJ whole genome shotgun (WGS) entry which is preliminary data.</text>
</comment>